<proteinExistence type="predicted"/>
<reference evidence="1 2" key="1">
    <citation type="submission" date="2019-08" db="EMBL/GenBank/DDBJ databases">
        <authorList>
            <person name="Peeters C."/>
        </authorList>
    </citation>
    <scope>NUCLEOTIDE SEQUENCE [LARGE SCALE GENOMIC DNA]</scope>
    <source>
        <strain evidence="1 2">LMG 31013</strain>
    </source>
</reference>
<dbReference type="EMBL" id="CABPRU010000004">
    <property type="protein sequence ID" value="VVE01392.1"/>
    <property type="molecule type" value="Genomic_DNA"/>
</dbReference>
<dbReference type="AlphaFoldDB" id="A0A5E4UN59"/>
<accession>A0A5E4UN59</accession>
<dbReference type="Proteomes" id="UP000334380">
    <property type="component" value="Unassembled WGS sequence"/>
</dbReference>
<gene>
    <name evidence="1" type="ORF">PTE31013_02162</name>
</gene>
<organism evidence="1 2">
    <name type="scientific">Pandoraea terrigena</name>
    <dbReference type="NCBI Taxonomy" id="2508292"/>
    <lineage>
        <taxon>Bacteria</taxon>
        <taxon>Pseudomonadati</taxon>
        <taxon>Pseudomonadota</taxon>
        <taxon>Betaproteobacteria</taxon>
        <taxon>Burkholderiales</taxon>
        <taxon>Burkholderiaceae</taxon>
        <taxon>Pandoraea</taxon>
    </lineage>
</organism>
<evidence type="ECO:0000313" key="2">
    <source>
        <dbReference type="Proteomes" id="UP000334380"/>
    </source>
</evidence>
<keyword evidence="2" id="KW-1185">Reference proteome</keyword>
<sequence>MRMKTENTLKCFDDLPNAAGVDVKTVAALCGCSISTVWERSKRGALPEPIKIGGAARWNVGKLRAILGGGVAA</sequence>
<dbReference type="Gene3D" id="1.10.238.160">
    <property type="match status" value="1"/>
</dbReference>
<name>A0A5E4UN59_9BURK</name>
<protein>
    <submittedName>
        <fullName evidence="1">Transcriptional regulator</fullName>
    </submittedName>
</protein>
<evidence type="ECO:0000313" key="1">
    <source>
        <dbReference type="EMBL" id="VVE01392.1"/>
    </source>
</evidence>